<dbReference type="PRINTS" id="PR00690">
    <property type="entry name" value="ADHESNFAMILY"/>
</dbReference>
<dbReference type="InterPro" id="IPR006129">
    <property type="entry name" value="AdhesinB"/>
</dbReference>
<keyword evidence="6" id="KW-0406">Ion transport</keyword>
<proteinExistence type="inferred from homology"/>
<protein>
    <submittedName>
        <fullName evidence="10">Periplasmic solute binding protein</fullName>
    </submittedName>
</protein>
<name>A0ABX4I749_9LACT</name>
<dbReference type="CDD" id="cd01017">
    <property type="entry name" value="AdcA"/>
    <property type="match status" value="1"/>
</dbReference>
<dbReference type="Proteomes" id="UP000218979">
    <property type="component" value="Unassembled WGS sequence"/>
</dbReference>
<dbReference type="Gene3D" id="3.40.50.1980">
    <property type="entry name" value="Nitrogenase molybdenum iron protein domain"/>
    <property type="match status" value="2"/>
</dbReference>
<evidence type="ECO:0000256" key="2">
    <source>
        <dbReference type="ARBA" id="ARBA00022448"/>
    </source>
</evidence>
<dbReference type="PROSITE" id="PS51257">
    <property type="entry name" value="PROKAR_LIPOPROTEIN"/>
    <property type="match status" value="1"/>
</dbReference>
<dbReference type="InterPro" id="IPR050492">
    <property type="entry name" value="Bact_metal-bind_prot9"/>
</dbReference>
<dbReference type="SUPFAM" id="SSF53807">
    <property type="entry name" value="Helical backbone' metal receptor"/>
    <property type="match status" value="1"/>
</dbReference>
<dbReference type="InterPro" id="IPR012674">
    <property type="entry name" value="Calycin"/>
</dbReference>
<gene>
    <name evidence="10" type="ORF">RR45_GL002136</name>
</gene>
<evidence type="ECO:0000256" key="6">
    <source>
        <dbReference type="ARBA" id="ARBA00023065"/>
    </source>
</evidence>
<keyword evidence="11" id="KW-1185">Reference proteome</keyword>
<dbReference type="PANTHER" id="PTHR42953:SF3">
    <property type="entry name" value="HIGH-AFFINITY ZINC UPTAKE SYSTEM PROTEIN ZNUA"/>
    <property type="match status" value="1"/>
</dbReference>
<comment type="similarity">
    <text evidence="1 7">Belongs to the bacterial solute-binding protein 9 family.</text>
</comment>
<keyword evidence="5" id="KW-0864">Zinc transport</keyword>
<dbReference type="Pfam" id="PF01297">
    <property type="entry name" value="ZnuA"/>
    <property type="match status" value="1"/>
</dbReference>
<keyword evidence="3 8" id="KW-0732">Signal</keyword>
<dbReference type="Gene3D" id="2.40.128.20">
    <property type="match status" value="1"/>
</dbReference>
<dbReference type="PANTHER" id="PTHR42953">
    <property type="entry name" value="HIGH-AFFINITY ZINC UPTAKE SYSTEM PROTEIN ZNUA-RELATED"/>
    <property type="match status" value="1"/>
</dbReference>
<dbReference type="SUPFAM" id="SSF50814">
    <property type="entry name" value="Lipocalins"/>
    <property type="match status" value="1"/>
</dbReference>
<feature type="chain" id="PRO_5046090505" evidence="8">
    <location>
        <begin position="30"/>
        <end position="510"/>
    </location>
</feature>
<organism evidence="10 11">
    <name type="scientific">Pseudolactococcus chungangensis CAU 28 = DSM 22330</name>
    <dbReference type="NCBI Taxonomy" id="1122154"/>
    <lineage>
        <taxon>Bacteria</taxon>
        <taxon>Bacillati</taxon>
        <taxon>Bacillota</taxon>
        <taxon>Bacilli</taxon>
        <taxon>Lactobacillales</taxon>
        <taxon>Streptococcaceae</taxon>
        <taxon>Pseudolactococcus</taxon>
    </lineage>
</organism>
<sequence>MKLRKRKMKKKRHLLLGVLAATTALTLFACGNESSKKSDKLQIVTTFYPMKEFTEQVVGKEADVTVLVKPGVEPHDFEPSAKDVAAIQNSDAFVYNNENLETWVHKTTKDMKNVDVIKASEGILLLGGSDEGDDEAGQEGHSHAYDPHVWLAPSLAIKEVETIRDQLIKKFPQKKDSFTKNSESYLTKLKALDQAYKDGLSNAKQKNFVTQHAAFAYLALEYGLNQVSVSGINPETEPSASRLKELKAYVDKNDIHYIYFEENASDKVATTLAKEAGVKTLPLNPLESLTQEQEKSGEDYISVMTQNLKNLQKTTDAVSRVTAIEPEKTPEKTATAGYFKDDQVKDRKLSDWSGTWQSVYPLLQKGDLDQVMRYKSLLNKDKTEEEYKAYYTAGYKSDVDKITIKKDTITFDVNGTLHKATYKYVGKEILNYTKGNRGVRYLFEAVGDTDGAFKYVQFSDHGIAPAQAEHFHIYYGNESQAALTAELENWPTYYPSDLTPSQIAQEMIAH</sequence>
<evidence type="ECO:0000256" key="4">
    <source>
        <dbReference type="ARBA" id="ARBA00022833"/>
    </source>
</evidence>
<evidence type="ECO:0000256" key="5">
    <source>
        <dbReference type="ARBA" id="ARBA00022906"/>
    </source>
</evidence>
<accession>A0ABX4I749</accession>
<evidence type="ECO:0000256" key="3">
    <source>
        <dbReference type="ARBA" id="ARBA00022729"/>
    </source>
</evidence>
<keyword evidence="2 7" id="KW-0813">Transport</keyword>
<evidence type="ECO:0000313" key="10">
    <source>
        <dbReference type="EMBL" id="PCS03367.1"/>
    </source>
</evidence>
<dbReference type="InterPro" id="IPR015304">
    <property type="entry name" value="ZinT_dom"/>
</dbReference>
<comment type="caution">
    <text evidence="10">The sequence shown here is derived from an EMBL/GenBank/DDBJ whole genome shotgun (WGS) entry which is preliminary data.</text>
</comment>
<dbReference type="InterPro" id="IPR006127">
    <property type="entry name" value="ZnuA-like"/>
</dbReference>
<keyword evidence="4" id="KW-0862">Zinc</keyword>
<evidence type="ECO:0000256" key="1">
    <source>
        <dbReference type="ARBA" id="ARBA00011028"/>
    </source>
</evidence>
<reference evidence="10 11" key="1">
    <citation type="submission" date="2014-12" db="EMBL/GenBank/DDBJ databases">
        <title>Draft genome sequences of 10 type strains of Lactococcus.</title>
        <authorList>
            <person name="Sun Z."/>
            <person name="Zhong Z."/>
            <person name="Liu W."/>
            <person name="Zhang W."/>
            <person name="Zhang H."/>
        </authorList>
    </citation>
    <scope>NUCLEOTIDE SEQUENCE [LARGE SCALE GENOMIC DNA]</scope>
    <source>
        <strain evidence="10 11">DSM 22330</strain>
    </source>
</reference>
<dbReference type="Pfam" id="PF09223">
    <property type="entry name" value="ZinT"/>
    <property type="match status" value="1"/>
</dbReference>
<dbReference type="InterPro" id="IPR006128">
    <property type="entry name" value="Lipoprotein_PsaA-like"/>
</dbReference>
<dbReference type="PRINTS" id="PR00691">
    <property type="entry name" value="ADHESINB"/>
</dbReference>
<evidence type="ECO:0000259" key="9">
    <source>
        <dbReference type="Pfam" id="PF09223"/>
    </source>
</evidence>
<dbReference type="EMBL" id="JXJT01000009">
    <property type="protein sequence ID" value="PCS03367.1"/>
    <property type="molecule type" value="Genomic_DNA"/>
</dbReference>
<evidence type="ECO:0000256" key="8">
    <source>
        <dbReference type="SAM" id="SignalP"/>
    </source>
</evidence>
<feature type="domain" description="ZinT" evidence="9">
    <location>
        <begin position="331"/>
        <end position="510"/>
    </location>
</feature>
<evidence type="ECO:0000313" key="11">
    <source>
        <dbReference type="Proteomes" id="UP000218979"/>
    </source>
</evidence>
<evidence type="ECO:0000256" key="7">
    <source>
        <dbReference type="RuleBase" id="RU003512"/>
    </source>
</evidence>
<feature type="signal peptide" evidence="8">
    <location>
        <begin position="1"/>
        <end position="29"/>
    </location>
</feature>